<evidence type="ECO:0000256" key="2">
    <source>
        <dbReference type="PROSITE-ProRule" id="PRU00504"/>
    </source>
</evidence>
<dbReference type="InterPro" id="IPR001258">
    <property type="entry name" value="NHL_repeat"/>
</dbReference>
<organism evidence="4 5">
    <name type="scientific">Eiseniibacteriota bacterium</name>
    <dbReference type="NCBI Taxonomy" id="2212470"/>
    <lineage>
        <taxon>Bacteria</taxon>
        <taxon>Candidatus Eiseniibacteriota</taxon>
    </lineage>
</organism>
<dbReference type="PANTHER" id="PTHR24104">
    <property type="entry name" value="E3 UBIQUITIN-PROTEIN LIGASE NHLRC1-RELATED"/>
    <property type="match status" value="1"/>
</dbReference>
<evidence type="ECO:0000313" key="5">
    <source>
        <dbReference type="Proteomes" id="UP000697710"/>
    </source>
</evidence>
<dbReference type="InterPro" id="IPR011042">
    <property type="entry name" value="6-blade_b-propeller_TolB-like"/>
</dbReference>
<dbReference type="PANTHER" id="PTHR24104:SF25">
    <property type="entry name" value="PROTEIN LIN-41"/>
    <property type="match status" value="1"/>
</dbReference>
<dbReference type="Proteomes" id="UP000697710">
    <property type="component" value="Unassembled WGS sequence"/>
</dbReference>
<comment type="caution">
    <text evidence="4">The sequence shown here is derived from an EMBL/GenBank/DDBJ whole genome shotgun (WGS) entry which is preliminary data.</text>
</comment>
<keyword evidence="1" id="KW-0677">Repeat</keyword>
<dbReference type="Pfam" id="PF13860">
    <property type="entry name" value="FlgD_ig"/>
    <property type="match status" value="1"/>
</dbReference>
<evidence type="ECO:0000313" key="4">
    <source>
        <dbReference type="EMBL" id="MCA9726118.1"/>
    </source>
</evidence>
<feature type="repeat" description="NHL" evidence="2">
    <location>
        <begin position="266"/>
        <end position="309"/>
    </location>
</feature>
<feature type="repeat" description="NHL" evidence="2">
    <location>
        <begin position="96"/>
        <end position="139"/>
    </location>
</feature>
<name>A0A956RMJ3_UNCEI</name>
<dbReference type="AlphaFoldDB" id="A0A956RMJ3"/>
<dbReference type="SUPFAM" id="SSF63829">
    <property type="entry name" value="Calcium-dependent phosphotriesterase"/>
    <property type="match status" value="1"/>
</dbReference>
<dbReference type="InterPro" id="IPR026444">
    <property type="entry name" value="Secre_tail"/>
</dbReference>
<dbReference type="InterPro" id="IPR025965">
    <property type="entry name" value="FlgD/Vpr_Ig-like"/>
</dbReference>
<evidence type="ECO:0000256" key="1">
    <source>
        <dbReference type="ARBA" id="ARBA00022737"/>
    </source>
</evidence>
<dbReference type="PROSITE" id="PS51125">
    <property type="entry name" value="NHL"/>
    <property type="match status" value="2"/>
</dbReference>
<dbReference type="InterPro" id="IPR050952">
    <property type="entry name" value="TRIM-NHL_E3_ligases"/>
</dbReference>
<dbReference type="NCBIfam" id="TIGR04183">
    <property type="entry name" value="Por_Secre_tail"/>
    <property type="match status" value="1"/>
</dbReference>
<evidence type="ECO:0000259" key="3">
    <source>
        <dbReference type="Pfam" id="PF13860"/>
    </source>
</evidence>
<dbReference type="GO" id="GO:0008270">
    <property type="term" value="F:zinc ion binding"/>
    <property type="evidence" value="ECO:0007669"/>
    <property type="project" value="UniProtKB-KW"/>
</dbReference>
<protein>
    <submittedName>
        <fullName evidence="4">T9SS type A sorting domain-containing protein</fullName>
    </submittedName>
</protein>
<accession>A0A956RMJ3</accession>
<proteinExistence type="predicted"/>
<reference evidence="4" key="1">
    <citation type="submission" date="2020-04" db="EMBL/GenBank/DDBJ databases">
        <authorList>
            <person name="Zhang T."/>
        </authorList>
    </citation>
    <scope>NUCLEOTIDE SEQUENCE</scope>
    <source>
        <strain evidence="4">HKST-UBA01</strain>
    </source>
</reference>
<dbReference type="Gene3D" id="2.60.40.4070">
    <property type="match status" value="1"/>
</dbReference>
<dbReference type="EMBL" id="JAGQHR010000004">
    <property type="protein sequence ID" value="MCA9726118.1"/>
    <property type="molecule type" value="Genomic_DNA"/>
</dbReference>
<dbReference type="Gene3D" id="2.120.10.30">
    <property type="entry name" value="TolB, C-terminal domain"/>
    <property type="match status" value="2"/>
</dbReference>
<reference evidence="4" key="2">
    <citation type="journal article" date="2021" name="Microbiome">
        <title>Successional dynamics and alternative stable states in a saline activated sludge microbial community over 9 years.</title>
        <authorList>
            <person name="Wang Y."/>
            <person name="Ye J."/>
            <person name="Ju F."/>
            <person name="Liu L."/>
            <person name="Boyd J.A."/>
            <person name="Deng Y."/>
            <person name="Parks D.H."/>
            <person name="Jiang X."/>
            <person name="Yin X."/>
            <person name="Woodcroft B.J."/>
            <person name="Tyson G.W."/>
            <person name="Hugenholtz P."/>
            <person name="Polz M.F."/>
            <person name="Zhang T."/>
        </authorList>
    </citation>
    <scope>NUCLEOTIDE SEQUENCE</scope>
    <source>
        <strain evidence="4">HKST-UBA01</strain>
    </source>
</reference>
<sequence length="410" mass="43664">MSRSVQSTLRESHVLTGRNRPAARAVRRPRLGICLAALAIAVTLAQSARADVPPFAEEWFVPSLPQDVQTDPFGRIWASCLDDTIRVFAPMGGELLFAFGGTGSGDGEFQTPDGIAFDAAGNAYVCDYAGVRIEVFDSAGQFLWSFPTAGTRADHVDLDADGNIYVTGYDDFSVHKYAPDGTPVLDWVSVAGSRTGGIRVINGIVYVVLWDIAEVEQYDTDGNYLGSFASFTTLGLDIEPDGLGRVYVTSYGDGTVYQFAEDGTFLDVLGTLGSGPGDFDGPTGLALGLDGSIYVADQNNGRIERFGAPVASAPGDASTMVPTFRVSPNPAPAGVELRFATARPDELRLDITDVAGRRVSSTSLGRLGIGDHRIEWNPRDASGERLEAGVYFLRIVGGGSLQTSRIVLSR</sequence>
<feature type="domain" description="FlgD/Vpr Ig-like" evidence="3">
    <location>
        <begin position="342"/>
        <end position="395"/>
    </location>
</feature>
<dbReference type="Pfam" id="PF01436">
    <property type="entry name" value="NHL"/>
    <property type="match status" value="1"/>
</dbReference>
<gene>
    <name evidence="4" type="ORF">KC729_00440</name>
</gene>